<evidence type="ECO:0000313" key="3">
    <source>
        <dbReference type="Proteomes" id="UP001576776"/>
    </source>
</evidence>
<proteinExistence type="predicted"/>
<comment type="caution">
    <text evidence="2">The sequence shown here is derived from an EMBL/GenBank/DDBJ whole genome shotgun (WGS) entry which is preliminary data.</text>
</comment>
<feature type="region of interest" description="Disordered" evidence="1">
    <location>
        <begin position="35"/>
        <end position="60"/>
    </location>
</feature>
<protein>
    <submittedName>
        <fullName evidence="2">Uncharacterized protein</fullName>
    </submittedName>
</protein>
<dbReference type="Proteomes" id="UP001576776">
    <property type="component" value="Unassembled WGS sequence"/>
</dbReference>
<evidence type="ECO:0000313" key="2">
    <source>
        <dbReference type="EMBL" id="MFB2939466.1"/>
    </source>
</evidence>
<accession>A0ABV4YLV0</accession>
<dbReference type="RefSeq" id="WP_413260931.1">
    <property type="nucleotide sequence ID" value="NZ_JBHFNS010000094.1"/>
</dbReference>
<sequence length="148" mass="16690">MKVLLLIFLALLVLGICFVIWRKRKSILKLGLSKSPQPSLRNQPSTLKPGETRLPSPSPITDITEQQDFSELRSQLEELAKRGWAKDETSWYSTFSLSLNELTDKIAPAQAIEILLTHARRVTAQQNLLKPTQRRKVQSFVVGQAPQG</sequence>
<reference evidence="2 3" key="1">
    <citation type="submission" date="2024-09" db="EMBL/GenBank/DDBJ databases">
        <title>Floridaenema gen nov. (Aerosakkonemataceae, Aerosakkonematales ord. nov., Cyanobacteria) from benthic tropical and subtropical fresh waters, with the description of four new species.</title>
        <authorList>
            <person name="Moretto J.A."/>
            <person name="Berthold D.E."/>
            <person name="Lefler F.W."/>
            <person name="Huang I.-S."/>
            <person name="Laughinghouse H. IV."/>
        </authorList>
    </citation>
    <scope>NUCLEOTIDE SEQUENCE [LARGE SCALE GENOMIC DNA]</scope>
    <source>
        <strain evidence="2 3">BLCC-F154</strain>
    </source>
</reference>
<name>A0ABV4YLV0_9CYAN</name>
<organism evidence="2 3">
    <name type="scientific">Floridaenema fluviatile BLCC-F154</name>
    <dbReference type="NCBI Taxonomy" id="3153640"/>
    <lineage>
        <taxon>Bacteria</taxon>
        <taxon>Bacillati</taxon>
        <taxon>Cyanobacteriota</taxon>
        <taxon>Cyanophyceae</taxon>
        <taxon>Oscillatoriophycideae</taxon>
        <taxon>Aerosakkonematales</taxon>
        <taxon>Aerosakkonemataceae</taxon>
        <taxon>Floridanema</taxon>
        <taxon>Floridanema fluviatile</taxon>
    </lineage>
</organism>
<evidence type="ECO:0000256" key="1">
    <source>
        <dbReference type="SAM" id="MobiDB-lite"/>
    </source>
</evidence>
<feature type="compositionally biased region" description="Polar residues" evidence="1">
    <location>
        <begin position="35"/>
        <end position="46"/>
    </location>
</feature>
<gene>
    <name evidence="2" type="ORF">ACE1B6_29785</name>
</gene>
<keyword evidence="3" id="KW-1185">Reference proteome</keyword>
<dbReference type="EMBL" id="JBHFNS010000094">
    <property type="protein sequence ID" value="MFB2939466.1"/>
    <property type="molecule type" value="Genomic_DNA"/>
</dbReference>